<evidence type="ECO:0000256" key="1">
    <source>
        <dbReference type="SAM" id="MobiDB-lite"/>
    </source>
</evidence>
<organism evidence="4 5">
    <name type="scientific">Mytilus edulis</name>
    <name type="common">Blue mussel</name>
    <dbReference type="NCBI Taxonomy" id="6550"/>
    <lineage>
        <taxon>Eukaryota</taxon>
        <taxon>Metazoa</taxon>
        <taxon>Spiralia</taxon>
        <taxon>Lophotrochozoa</taxon>
        <taxon>Mollusca</taxon>
        <taxon>Bivalvia</taxon>
        <taxon>Autobranchia</taxon>
        <taxon>Pteriomorphia</taxon>
        <taxon>Mytilida</taxon>
        <taxon>Mytiloidea</taxon>
        <taxon>Mytilidae</taxon>
        <taxon>Mytilinae</taxon>
        <taxon>Mytilus</taxon>
    </lineage>
</organism>
<dbReference type="Pfam" id="PF00102">
    <property type="entry name" value="Y_phosphatase"/>
    <property type="match status" value="1"/>
</dbReference>
<dbReference type="OrthoDB" id="10252017at2759"/>
<feature type="compositionally biased region" description="Polar residues" evidence="1">
    <location>
        <begin position="727"/>
        <end position="778"/>
    </location>
</feature>
<feature type="region of interest" description="Disordered" evidence="1">
    <location>
        <begin position="659"/>
        <end position="817"/>
    </location>
</feature>
<feature type="compositionally biased region" description="Polar residues" evidence="1">
    <location>
        <begin position="659"/>
        <end position="690"/>
    </location>
</feature>
<dbReference type="PANTHER" id="PTHR19134:SF561">
    <property type="entry name" value="PROTEIN TYROSINE PHOSPHATASE 36E, ISOFORM A"/>
    <property type="match status" value="1"/>
</dbReference>
<dbReference type="Gene3D" id="3.90.190.10">
    <property type="entry name" value="Protein tyrosine phosphatase superfamily"/>
    <property type="match status" value="2"/>
</dbReference>
<gene>
    <name evidence="4" type="ORF">MEDL_16147</name>
</gene>
<dbReference type="Proteomes" id="UP000683360">
    <property type="component" value="Unassembled WGS sequence"/>
</dbReference>
<dbReference type="EC" id="3.1.3.48" evidence="4"/>
<dbReference type="PROSITE" id="PS50055">
    <property type="entry name" value="TYR_PHOSPHATASE_PTP"/>
    <property type="match status" value="1"/>
</dbReference>
<feature type="compositionally biased region" description="Basic residues" evidence="1">
    <location>
        <begin position="934"/>
        <end position="962"/>
    </location>
</feature>
<feature type="compositionally biased region" description="Basic and acidic residues" evidence="1">
    <location>
        <begin position="976"/>
        <end position="988"/>
    </location>
</feature>
<evidence type="ECO:0000259" key="3">
    <source>
        <dbReference type="PROSITE" id="PS50056"/>
    </source>
</evidence>
<feature type="compositionally biased region" description="Basic and acidic residues" evidence="1">
    <location>
        <begin position="898"/>
        <end position="908"/>
    </location>
</feature>
<dbReference type="EMBL" id="CAJPWZ010000853">
    <property type="protein sequence ID" value="CAG2201530.1"/>
    <property type="molecule type" value="Genomic_DNA"/>
</dbReference>
<reference evidence="4" key="1">
    <citation type="submission" date="2021-03" db="EMBL/GenBank/DDBJ databases">
        <authorList>
            <person name="Bekaert M."/>
        </authorList>
    </citation>
    <scope>NUCLEOTIDE SEQUENCE</scope>
</reference>
<keyword evidence="4" id="KW-0378">Hydrolase</keyword>
<name>A0A8S3R328_MYTED</name>
<evidence type="ECO:0000259" key="2">
    <source>
        <dbReference type="PROSITE" id="PS50055"/>
    </source>
</evidence>
<feature type="compositionally biased region" description="Polar residues" evidence="1">
    <location>
        <begin position="881"/>
        <end position="890"/>
    </location>
</feature>
<dbReference type="InterPro" id="IPR050348">
    <property type="entry name" value="Protein-Tyr_Phosphatase"/>
</dbReference>
<protein>
    <submittedName>
        <fullName evidence="4">PTPRK</fullName>
        <ecNumber evidence="4">3.1.3.48</ecNumber>
    </submittedName>
</protein>
<dbReference type="SUPFAM" id="SSF52799">
    <property type="entry name" value="(Phosphotyrosine protein) phosphatases II"/>
    <property type="match status" value="2"/>
</dbReference>
<dbReference type="PROSITE" id="PS50056">
    <property type="entry name" value="TYR_PHOSPHATASE_2"/>
    <property type="match status" value="1"/>
</dbReference>
<feature type="compositionally biased region" description="Polar residues" evidence="1">
    <location>
        <begin position="698"/>
        <end position="709"/>
    </location>
</feature>
<evidence type="ECO:0000313" key="5">
    <source>
        <dbReference type="Proteomes" id="UP000683360"/>
    </source>
</evidence>
<dbReference type="InterPro" id="IPR008979">
    <property type="entry name" value="Galactose-bd-like_sf"/>
</dbReference>
<dbReference type="CDD" id="cd00047">
    <property type="entry name" value="PTPc"/>
    <property type="match status" value="1"/>
</dbReference>
<dbReference type="SUPFAM" id="SSF49785">
    <property type="entry name" value="Galactose-binding domain-like"/>
    <property type="match status" value="1"/>
</dbReference>
<evidence type="ECO:0000313" key="4">
    <source>
        <dbReference type="EMBL" id="CAG2201530.1"/>
    </source>
</evidence>
<dbReference type="InterPro" id="IPR003595">
    <property type="entry name" value="Tyr_Pase_cat"/>
</dbReference>
<dbReference type="InterPro" id="IPR000242">
    <property type="entry name" value="PTP_cat"/>
</dbReference>
<dbReference type="InterPro" id="IPR029021">
    <property type="entry name" value="Prot-tyrosine_phosphatase-like"/>
</dbReference>
<dbReference type="PROSITE" id="PS00383">
    <property type="entry name" value="TYR_PHOSPHATASE_1"/>
    <property type="match status" value="1"/>
</dbReference>
<feature type="domain" description="Tyrosine-protein phosphatase" evidence="2">
    <location>
        <begin position="424"/>
        <end position="537"/>
    </location>
</feature>
<dbReference type="SMART" id="SM00194">
    <property type="entry name" value="PTPc"/>
    <property type="match status" value="1"/>
</dbReference>
<dbReference type="GO" id="GO:0004725">
    <property type="term" value="F:protein tyrosine phosphatase activity"/>
    <property type="evidence" value="ECO:0007669"/>
    <property type="project" value="UniProtKB-EC"/>
</dbReference>
<dbReference type="AlphaFoldDB" id="A0A8S3R328"/>
<comment type="caution">
    <text evidence="4">The sequence shown here is derived from an EMBL/GenBank/DDBJ whole genome shotgun (WGS) entry which is preliminary data.</text>
</comment>
<proteinExistence type="predicted"/>
<dbReference type="InterPro" id="IPR000387">
    <property type="entry name" value="Tyr_Pase_dom"/>
</dbReference>
<dbReference type="PANTHER" id="PTHR19134">
    <property type="entry name" value="RECEPTOR-TYPE TYROSINE-PROTEIN PHOSPHATASE"/>
    <property type="match status" value="1"/>
</dbReference>
<dbReference type="Gene3D" id="2.170.300.10">
    <property type="entry name" value="Tie2 ligand-binding domain superfamily"/>
    <property type="match status" value="1"/>
</dbReference>
<dbReference type="Gene3D" id="2.60.120.260">
    <property type="entry name" value="Galactose-binding domain-like"/>
    <property type="match status" value="1"/>
</dbReference>
<feature type="compositionally biased region" description="Basic and acidic residues" evidence="1">
    <location>
        <begin position="710"/>
        <end position="726"/>
    </location>
</feature>
<keyword evidence="5" id="KW-1185">Reference proteome</keyword>
<feature type="region of interest" description="Disordered" evidence="1">
    <location>
        <begin position="873"/>
        <end position="988"/>
    </location>
</feature>
<accession>A0A8S3R328</accession>
<sequence length="988" mass="111644">MVEFFIVKVTAQINLALEGQVKQSSTYDTFGPELAIEGPANNDWNDGCSSTNTWKKTAWWRLRLPELVYVTNIEIYYRNRADRMNNFRLILSNRSVYDRDVFRCYTDLGIAGYPDVNQNINCKHPLTKNIYFFNRRSSTPGGCWKGTWGINCTNSCPANCIDHHCYPGNGSCIWGCDSRNCLHAKCDTNTGVCIDGCKAGHVGQNCNNEFYTGSAPLTVDSHSVYCTNTSDDWKESIVLYHGERPTKDIHVSAVCRYVIYVPPSISGISEVDLCEIEIGGCPFGKYGVNCEMNCSENCILGSCNLVNGNCTHGCVDGWFGERCNEPCANWFYGENCSNKCNCLSEPCNKSTGMCHGGKCDRGWSGESCNKEFQSIEEPGIVTLIIGGICAAIFMVFLQSFCLSFTDGSLDEKTQKPSQHGRGLINVKHKLEKQERRIHHFHFTQWPDHGVPDSIKLVNFYRAVTNISCDKSGPLLVHCSAGIGRTGTFIAIDSLYEHGKSVGYIDVKEYVQIMRKDRMNMIQTFEQYEAVFETLQELFTVPDTSIHVNDFCSYVQEQENTKVPQNQKTYRLEFQRLQSLRPSYSSEHFTSSRLQENISKNAVNSILPHDDFRPYLMSFGKNKNNYINAVLIPMDGEEEWSDWSDTDLLKIHNYYELNGGQSTGETQHTTSASQNQHTKSPVNGDNESNHCISEESESRPSNISSEQSSDTIRDRPSQHDDIPRNGRNETNASCSNASEIELSSTLTEQSSAASNTTSDISGGNQDENMHNGSESSQVQHEVVQSKHRSILQNNKTAEIPEHRPLAGYTSSDSSNDDTPLIKLTKNKLRLKKQDALRKSALKRLLNAKRYIYNVRDKRTNAGNMTPVPRKKLYHFRKRQIQTKRTTMPTSDLSDDSGDELYKPSKKDLQSSDSDMTSERDSASEPESLSNIQLVKPKKRHRDKNWKRKGKSLKKKFEKKRKIVHATSSQSHRSGPWKIREKENNAEGFK</sequence>
<feature type="domain" description="Tyrosine specific protein phosphatases" evidence="3">
    <location>
        <begin position="457"/>
        <end position="528"/>
    </location>
</feature>
<dbReference type="SMART" id="SM00404">
    <property type="entry name" value="PTPc_motif"/>
    <property type="match status" value="1"/>
</dbReference>
<dbReference type="InterPro" id="IPR016130">
    <property type="entry name" value="Tyr_Pase_AS"/>
</dbReference>
<feature type="compositionally biased region" description="Polar residues" evidence="1">
    <location>
        <begin position="807"/>
        <end position="816"/>
    </location>
</feature>
<dbReference type="PRINTS" id="PR00700">
    <property type="entry name" value="PRTYPHPHTASE"/>
</dbReference>